<gene>
    <name evidence="1" type="ORF">LPJ66_007591</name>
</gene>
<evidence type="ECO:0000313" key="1">
    <source>
        <dbReference type="EMBL" id="KAJ1890244.1"/>
    </source>
</evidence>
<evidence type="ECO:0000313" key="2">
    <source>
        <dbReference type="Proteomes" id="UP001150581"/>
    </source>
</evidence>
<accession>A0ACC1I8P9</accession>
<organism evidence="1 2">
    <name type="scientific">Kickxella alabastrina</name>
    <dbReference type="NCBI Taxonomy" id="61397"/>
    <lineage>
        <taxon>Eukaryota</taxon>
        <taxon>Fungi</taxon>
        <taxon>Fungi incertae sedis</taxon>
        <taxon>Zoopagomycota</taxon>
        <taxon>Kickxellomycotina</taxon>
        <taxon>Kickxellomycetes</taxon>
        <taxon>Kickxellales</taxon>
        <taxon>Kickxellaceae</taxon>
        <taxon>Kickxella</taxon>
    </lineage>
</organism>
<protein>
    <submittedName>
        <fullName evidence="1">Uncharacterized protein</fullName>
    </submittedName>
</protein>
<keyword evidence="2" id="KW-1185">Reference proteome</keyword>
<proteinExistence type="predicted"/>
<name>A0ACC1I8P9_9FUNG</name>
<dbReference type="Proteomes" id="UP001150581">
    <property type="component" value="Unassembled WGS sequence"/>
</dbReference>
<sequence length="915" mass="99431">MAARLLSQSKTRATSTASQIAHQATAQCVRSRANLAPASRDIFCSAINSSSQSLFHSAHRHQTRSFTVINNGSGNSGDDKATQRGSMADDAVGKVSDVSAADILINALKKTPPTTPLQVLDRIAESRSINSSRYINAIIEFISELGENGSSTRFSPHLLNRAVCESLLDAIAKTETNSISQRIESRVIVKLCAIAAARGWAIDSAVLERVAIYLANNSFYGVTQGIHLVNTHSKISDSLSSADGRSMWQFRLTNLEAVNIPIAEIRSQGSAVLSPDQKLALDSFLADDPLDTAVDIARILRDRSFSASSGFYLFLLRAMSVRERKADAEWLFLMARQNDHRHLGSEYASMMSMYYRLGDPAAADALYSEFSAGWQQNWRSIESSIAMPDAVSMQAEKWRLVHEEHVLKPQVIEVEELWRIRNRAAAPFFRYALELVSRGHIDHAMALLGEAKYAHFVAMNSLQLGSLLHALLSRGHINQAYNLYMDFQCGENTAGGQGVEAKQVIFGGTPSGFITNDILLGLGAVDDWDRIWSVVGEGKALSQGAQYVDGVKWLLGRALSTQSRFHAVKCAQLLTSIASKNSAALDAMPATWIEPVLTRATELCAGSEFGSMHLVSELASGLLHGDVRTQGRVYSQWNARVIQCTLSVARRLSDLQLAERVRLELYAMIHKRGMVALTPVCKILRIEATSLFELLPSTLASVPNSPEAVSDGGWGSDRDVGAVASADSKFWDCAIGAFENRESTELGGAESAAHGLLLTIKLAFMSRAKLDPDLLSSANSALLESGYPIVDPASGDLLPRAEQVKAEKKHRADLQWLEDAAVATATAVPATGLKSASRNGNTAAKQLPPAAVVSQRVSSRGGSSTVAIKFDTPLQDKIRWYAACRQAGEAPLLQHLSWLVSDAMRQSKRTVWEPI</sequence>
<comment type="caution">
    <text evidence="1">The sequence shown here is derived from an EMBL/GenBank/DDBJ whole genome shotgun (WGS) entry which is preliminary data.</text>
</comment>
<reference evidence="1" key="1">
    <citation type="submission" date="2022-07" db="EMBL/GenBank/DDBJ databases">
        <title>Phylogenomic reconstructions and comparative analyses of Kickxellomycotina fungi.</title>
        <authorList>
            <person name="Reynolds N.K."/>
            <person name="Stajich J.E."/>
            <person name="Barry K."/>
            <person name="Grigoriev I.V."/>
            <person name="Crous P."/>
            <person name="Smith M.E."/>
        </authorList>
    </citation>
    <scope>NUCLEOTIDE SEQUENCE</scope>
    <source>
        <strain evidence="1">Benny 63K</strain>
    </source>
</reference>
<feature type="non-terminal residue" evidence="1">
    <location>
        <position position="915"/>
    </location>
</feature>
<dbReference type="EMBL" id="JANBPG010001377">
    <property type="protein sequence ID" value="KAJ1890244.1"/>
    <property type="molecule type" value="Genomic_DNA"/>
</dbReference>